<protein>
    <recommendedName>
        <fullName evidence="6">Adenosylhomocysteinase</fullName>
        <ecNumber evidence="6">3.13.2.1</ecNumber>
    </recommendedName>
    <alternativeName>
        <fullName evidence="6">S-adenosyl-L-homocysteine hydrolase</fullName>
        <shortName evidence="6">AdoHcyase</shortName>
    </alternativeName>
</protein>
<comment type="subcellular location">
    <subcellularLocation>
        <location evidence="6">Cytoplasm</location>
    </subcellularLocation>
</comment>
<evidence type="ECO:0000259" key="11">
    <source>
        <dbReference type="SMART" id="SM00997"/>
    </source>
</evidence>
<dbReference type="Proteomes" id="UP000077824">
    <property type="component" value="Chromosome"/>
</dbReference>
<dbReference type="OrthoDB" id="9802717at2"/>
<proteinExistence type="inferred from homology"/>
<dbReference type="GO" id="GO:0033353">
    <property type="term" value="P:S-adenosylmethionine cycle"/>
    <property type="evidence" value="ECO:0007669"/>
    <property type="project" value="TreeGrafter"/>
</dbReference>
<dbReference type="EC" id="3.13.2.1" evidence="6"/>
<evidence type="ECO:0000256" key="5">
    <source>
        <dbReference type="ARBA" id="ARBA00023027"/>
    </source>
</evidence>
<dbReference type="AlphaFoldDB" id="A0A172XY85"/>
<accession>A0A172XY85</accession>
<feature type="binding site" evidence="6 7">
    <location>
        <position position="136"/>
    </location>
    <ligand>
        <name>substrate</name>
    </ligand>
</feature>
<dbReference type="InterPro" id="IPR000043">
    <property type="entry name" value="Adenosylhomocysteinase-like"/>
</dbReference>
<comment type="catalytic activity">
    <reaction evidence="6 9">
        <text>S-adenosyl-L-homocysteine + H2O = L-homocysteine + adenosine</text>
        <dbReference type="Rhea" id="RHEA:21708"/>
        <dbReference type="ChEBI" id="CHEBI:15377"/>
        <dbReference type="ChEBI" id="CHEBI:16335"/>
        <dbReference type="ChEBI" id="CHEBI:57856"/>
        <dbReference type="ChEBI" id="CHEBI:58199"/>
        <dbReference type="EC" id="3.13.2.1"/>
    </reaction>
</comment>
<feature type="binding site" evidence="6 7">
    <location>
        <position position="60"/>
    </location>
    <ligand>
        <name>substrate</name>
    </ligand>
</feature>
<dbReference type="SUPFAM" id="SSF52283">
    <property type="entry name" value="Formate/glycerate dehydrogenase catalytic domain-like"/>
    <property type="match status" value="1"/>
</dbReference>
<feature type="binding site" evidence="8">
    <location>
        <position position="358"/>
    </location>
    <ligand>
        <name>NAD(+)</name>
        <dbReference type="ChEBI" id="CHEBI:57540"/>
    </ligand>
</feature>
<dbReference type="PROSITE" id="PS00738">
    <property type="entry name" value="ADOHCYASE_1"/>
    <property type="match status" value="1"/>
</dbReference>
<dbReference type="PROSITE" id="PS00739">
    <property type="entry name" value="ADOHCYASE_2"/>
    <property type="match status" value="1"/>
</dbReference>
<comment type="function">
    <text evidence="6">May play a key role in the regulation of the intracellular concentration of adenosylhomocysteine.</text>
</comment>
<comment type="pathway">
    <text evidence="6 9">Amino-acid biosynthesis; L-homocysteine biosynthesis; L-homocysteine from S-adenosyl-L-homocysteine: step 1/1.</text>
</comment>
<keyword evidence="13" id="KW-1185">Reference proteome</keyword>
<keyword evidence="5 6" id="KW-0520">NAD</keyword>
<comment type="cofactor">
    <cofactor evidence="6 8 9">
        <name>NAD(+)</name>
        <dbReference type="ChEBI" id="CHEBI:57540"/>
    </cofactor>
    <text evidence="6 8 9">Binds 1 NAD(+) per subunit.</text>
</comment>
<feature type="binding site" evidence="6 8">
    <location>
        <position position="248"/>
    </location>
    <ligand>
        <name>NAD(+)</name>
        <dbReference type="ChEBI" id="CHEBI:57540"/>
    </ligand>
</feature>
<dbReference type="InterPro" id="IPR042172">
    <property type="entry name" value="Adenosylhomocyst_ase-like_sf"/>
</dbReference>
<dbReference type="SUPFAM" id="SSF51735">
    <property type="entry name" value="NAD(P)-binding Rossmann-fold domains"/>
    <property type="match status" value="1"/>
</dbReference>
<dbReference type="RefSeq" id="WP_066756489.1">
    <property type="nucleotide sequence ID" value="NZ_CP015199.1"/>
</dbReference>
<comment type="similarity">
    <text evidence="1 6 10">Belongs to the adenosylhomocysteinase family.</text>
</comment>
<dbReference type="CDD" id="cd00401">
    <property type="entry name" value="SAHH"/>
    <property type="match status" value="1"/>
</dbReference>
<evidence type="ECO:0000256" key="10">
    <source>
        <dbReference type="RuleBase" id="RU004166"/>
    </source>
</evidence>
<feature type="binding site" evidence="6 7">
    <location>
        <position position="161"/>
    </location>
    <ligand>
        <name>substrate</name>
    </ligand>
</feature>
<dbReference type="NCBIfam" id="NF004005">
    <property type="entry name" value="PRK05476.2-3"/>
    <property type="match status" value="1"/>
</dbReference>
<evidence type="ECO:0000256" key="7">
    <source>
        <dbReference type="PIRSR" id="PIRSR001109-1"/>
    </source>
</evidence>
<dbReference type="Pfam" id="PF00670">
    <property type="entry name" value="AdoHcyase_NAD"/>
    <property type="match status" value="1"/>
</dbReference>
<dbReference type="NCBIfam" id="TIGR00936">
    <property type="entry name" value="ahcY"/>
    <property type="match status" value="1"/>
</dbReference>
<dbReference type="GO" id="GO:0071269">
    <property type="term" value="P:L-homocysteine biosynthetic process"/>
    <property type="evidence" value="ECO:0007669"/>
    <property type="project" value="UniProtKB-UniRule"/>
</dbReference>
<dbReference type="GO" id="GO:0004013">
    <property type="term" value="F:adenosylhomocysteinase activity"/>
    <property type="evidence" value="ECO:0007669"/>
    <property type="project" value="UniProtKB-UniRule"/>
</dbReference>
<feature type="domain" description="S-adenosyl-L-homocysteine hydrolase NAD binding" evidence="11">
    <location>
        <begin position="196"/>
        <end position="357"/>
    </location>
</feature>
<dbReference type="SMART" id="SM00996">
    <property type="entry name" value="AdoHcyase"/>
    <property type="match status" value="1"/>
</dbReference>
<dbReference type="InterPro" id="IPR015878">
    <property type="entry name" value="Ado_hCys_hydrolase_NAD-bd"/>
</dbReference>
<evidence type="ECO:0000256" key="4">
    <source>
        <dbReference type="ARBA" id="ARBA00022801"/>
    </source>
</evidence>
<evidence type="ECO:0000256" key="6">
    <source>
        <dbReference type="HAMAP-Rule" id="MF_00563"/>
    </source>
</evidence>
<dbReference type="HAMAP" id="MF_00563">
    <property type="entry name" value="AdoHcyase"/>
    <property type="match status" value="1"/>
</dbReference>
<feature type="binding site" evidence="6 7">
    <location>
        <position position="195"/>
    </location>
    <ligand>
        <name>substrate</name>
    </ligand>
</feature>
<dbReference type="GO" id="GO:0005829">
    <property type="term" value="C:cytosol"/>
    <property type="evidence" value="ECO:0007669"/>
    <property type="project" value="TreeGrafter"/>
</dbReference>
<dbReference type="Gene3D" id="3.40.50.720">
    <property type="entry name" value="NAD(P)-binding Rossmann-like Domain"/>
    <property type="match status" value="1"/>
</dbReference>
<dbReference type="STRING" id="1685010.A0O34_15620"/>
<name>A0A172XY85_9FLAO</name>
<gene>
    <name evidence="6" type="primary">ahcY</name>
    <name evidence="12" type="ORF">A0O34_15620</name>
</gene>
<organism evidence="12 13">
    <name type="scientific">Chryseobacterium glaciei</name>
    <dbReference type="NCBI Taxonomy" id="1685010"/>
    <lineage>
        <taxon>Bacteria</taxon>
        <taxon>Pseudomonadati</taxon>
        <taxon>Bacteroidota</taxon>
        <taxon>Flavobacteriia</taxon>
        <taxon>Flavobacteriales</taxon>
        <taxon>Weeksellaceae</taxon>
        <taxon>Chryseobacterium group</taxon>
        <taxon>Chryseobacterium</taxon>
    </lineage>
</organism>
<feature type="binding site" evidence="6 8">
    <location>
        <position position="351"/>
    </location>
    <ligand>
        <name>NAD(+)</name>
        <dbReference type="ChEBI" id="CHEBI:57540"/>
    </ligand>
</feature>
<feature type="binding site" evidence="6">
    <location>
        <position position="283"/>
    </location>
    <ligand>
        <name>NAD(+)</name>
        <dbReference type="ChEBI" id="CHEBI:57540"/>
    </ligand>
</feature>
<feature type="binding site" evidence="6 8">
    <location>
        <begin position="162"/>
        <end position="164"/>
    </location>
    <ligand>
        <name>NAD(+)</name>
        <dbReference type="ChEBI" id="CHEBI:57540"/>
    </ligand>
</feature>
<evidence type="ECO:0000256" key="9">
    <source>
        <dbReference type="RuleBase" id="RU000548"/>
    </source>
</evidence>
<dbReference type="GO" id="GO:0006730">
    <property type="term" value="P:one-carbon metabolic process"/>
    <property type="evidence" value="ECO:0007669"/>
    <property type="project" value="UniProtKB-UniRule"/>
</dbReference>
<dbReference type="UniPathway" id="UPA00314">
    <property type="reaction ID" value="UER00076"/>
</dbReference>
<feature type="binding site" evidence="6">
    <location>
        <begin position="225"/>
        <end position="230"/>
    </location>
    <ligand>
        <name>NAD(+)</name>
        <dbReference type="ChEBI" id="CHEBI:57540"/>
    </ligand>
</feature>
<evidence type="ECO:0000256" key="2">
    <source>
        <dbReference type="ARBA" id="ARBA00022490"/>
    </source>
</evidence>
<evidence type="ECO:0000256" key="8">
    <source>
        <dbReference type="PIRSR" id="PIRSR001109-2"/>
    </source>
</evidence>
<sequence>MSTTTQYVPYKVKDISLAEWGRKEITLAEAEMPGLMSIREEYGPSQPLKGARIAGCLHMTIQTAVLIETLVALGADVTWSSCNIFSTQDHAAAAIAAAGIPVYAWKGLNEEDFDWCIEQTLFFGEDRKPLNMILDDGGDLTNMVFDKYPEFTKDIKGLSEETTTGVHRLYERMKNGTLVMPAINVNDSVTKSKFDNKYGCKESAVDAVRRATDLMLAGKRVVVCGYGDVGKGTAASFRGAGSIVTVTEIDPICALQAAMDGFEVKRLDTVVDNADIIITTTGNFNIVRGEHFLKMKDKAVVCNIGHFDNEIDMAWLNENYGSTKSEVKPQVDIYTIEGKEVIILAEGRLVNLGCATGHPSFVMSNSFSNQTLAQIELWTNSAAYGNEVYMLPKHLDEKVAALHLKKLSVELEVLSTEQAEYIGVDVKGPFKPEYYRY</sequence>
<dbReference type="InterPro" id="IPR036291">
    <property type="entry name" value="NAD(P)-bd_dom_sf"/>
</dbReference>
<dbReference type="Gene3D" id="3.40.50.1480">
    <property type="entry name" value="Adenosylhomocysteinase-like"/>
    <property type="match status" value="1"/>
</dbReference>
<dbReference type="PIRSF" id="PIRSF001109">
    <property type="entry name" value="Ad_hcy_hydrolase"/>
    <property type="match status" value="1"/>
</dbReference>
<dbReference type="Pfam" id="PF05221">
    <property type="entry name" value="AdoHcyase"/>
    <property type="match status" value="2"/>
</dbReference>
<keyword evidence="2 6" id="KW-0963">Cytoplasm</keyword>
<dbReference type="SMART" id="SM00997">
    <property type="entry name" value="AdoHcyase_NAD"/>
    <property type="match status" value="1"/>
</dbReference>
<reference evidence="12 13" key="1">
    <citation type="submission" date="2016-04" db="EMBL/GenBank/DDBJ databases">
        <title>Complete Genome Sequence of Chryseobacterium sp. IHBB 10212.</title>
        <authorList>
            <person name="Pal M."/>
            <person name="Swarnkar M.K."/>
            <person name="Kaushal K."/>
            <person name="Chhibber S."/>
            <person name="Singh A.K."/>
            <person name="Gulati A."/>
        </authorList>
    </citation>
    <scope>NUCLEOTIDE SEQUENCE [LARGE SCALE GENOMIC DNA]</scope>
    <source>
        <strain evidence="12 13">IHBB 10212</strain>
    </source>
</reference>
<keyword evidence="3 6" id="KW-0554">One-carbon metabolism</keyword>
<feature type="binding site" evidence="6">
    <location>
        <position position="196"/>
    </location>
    <ligand>
        <name>NAD(+)</name>
        <dbReference type="ChEBI" id="CHEBI:57540"/>
    </ligand>
</feature>
<evidence type="ECO:0000313" key="13">
    <source>
        <dbReference type="Proteomes" id="UP000077824"/>
    </source>
</evidence>
<dbReference type="EMBL" id="CP015199">
    <property type="protein sequence ID" value="ANF51850.1"/>
    <property type="molecule type" value="Genomic_DNA"/>
</dbReference>
<dbReference type="FunFam" id="3.40.50.1480:FF:000004">
    <property type="entry name" value="Adenosylhomocysteinase"/>
    <property type="match status" value="1"/>
</dbReference>
<evidence type="ECO:0000313" key="12">
    <source>
        <dbReference type="EMBL" id="ANF51850.1"/>
    </source>
</evidence>
<dbReference type="PANTHER" id="PTHR23420">
    <property type="entry name" value="ADENOSYLHOMOCYSTEINASE"/>
    <property type="match status" value="1"/>
</dbReference>
<dbReference type="FunFam" id="3.40.50.720:FF:000004">
    <property type="entry name" value="Adenosylhomocysteinase"/>
    <property type="match status" value="1"/>
</dbReference>
<dbReference type="KEGG" id="chh:A0O34_15620"/>
<evidence type="ECO:0000256" key="1">
    <source>
        <dbReference type="ARBA" id="ARBA00007122"/>
    </source>
</evidence>
<feature type="binding site" evidence="8">
    <location>
        <begin position="227"/>
        <end position="232"/>
    </location>
    <ligand>
        <name>NAD(+)</name>
        <dbReference type="ChEBI" id="CHEBI:57540"/>
    </ligand>
</feature>
<dbReference type="PANTHER" id="PTHR23420:SF0">
    <property type="entry name" value="ADENOSYLHOMOCYSTEINASE"/>
    <property type="match status" value="1"/>
</dbReference>
<evidence type="ECO:0000256" key="3">
    <source>
        <dbReference type="ARBA" id="ARBA00022563"/>
    </source>
</evidence>
<feature type="binding site" evidence="6 8">
    <location>
        <begin position="304"/>
        <end position="306"/>
    </location>
    <ligand>
        <name>NAD(+)</name>
        <dbReference type="ChEBI" id="CHEBI:57540"/>
    </ligand>
</feature>
<dbReference type="InterPro" id="IPR020082">
    <property type="entry name" value="S-Ado-L-homoCys_hydrolase_CS"/>
</dbReference>
<feature type="binding site" evidence="6 7">
    <location>
        <position position="191"/>
    </location>
    <ligand>
        <name>substrate</name>
    </ligand>
</feature>
<keyword evidence="4 6" id="KW-0378">Hydrolase</keyword>